<dbReference type="SUPFAM" id="SSF64153">
    <property type="entry name" value="YjeF N-terminal domain-like"/>
    <property type="match status" value="1"/>
</dbReference>
<evidence type="ECO:0000256" key="1">
    <source>
        <dbReference type="ARBA" id="ARBA00004201"/>
    </source>
</evidence>
<reference evidence="8 9" key="1">
    <citation type="submission" date="2018-05" db="EMBL/GenBank/DDBJ databases">
        <title>Genome sequencing and assembly of the regulated plant pathogen Lachnellula willkommii and related sister species for the development of diagnostic species identification markers.</title>
        <authorList>
            <person name="Giroux E."/>
            <person name="Bilodeau G."/>
        </authorList>
    </citation>
    <scope>NUCLEOTIDE SEQUENCE [LARGE SCALE GENOMIC DNA]</scope>
    <source>
        <strain evidence="8 9">CBS 197.66</strain>
    </source>
</reference>
<feature type="region of interest" description="Disordered" evidence="5">
    <location>
        <begin position="219"/>
        <end position="243"/>
    </location>
</feature>
<keyword evidence="9" id="KW-1185">Reference proteome</keyword>
<evidence type="ECO:0000259" key="7">
    <source>
        <dbReference type="PROSITE" id="PS51512"/>
    </source>
</evidence>
<evidence type="ECO:0000256" key="4">
    <source>
        <dbReference type="ARBA" id="ARBA00022490"/>
    </source>
</evidence>
<dbReference type="GO" id="GO:0003729">
    <property type="term" value="F:mRNA binding"/>
    <property type="evidence" value="ECO:0007669"/>
    <property type="project" value="TreeGrafter"/>
</dbReference>
<keyword evidence="4" id="KW-0963">Cytoplasm</keyword>
<evidence type="ECO:0000313" key="9">
    <source>
        <dbReference type="Proteomes" id="UP000462212"/>
    </source>
</evidence>
<dbReference type="GO" id="GO:0000932">
    <property type="term" value="C:P-body"/>
    <property type="evidence" value="ECO:0007669"/>
    <property type="project" value="UniProtKB-SubCell"/>
</dbReference>
<dbReference type="OrthoDB" id="10030313at2759"/>
<dbReference type="PROSITE" id="PS51385">
    <property type="entry name" value="YJEF_N"/>
    <property type="match status" value="1"/>
</dbReference>
<evidence type="ECO:0000313" key="8">
    <source>
        <dbReference type="EMBL" id="TVY35402.1"/>
    </source>
</evidence>
<dbReference type="PANTHER" id="PTHR13612:SF0">
    <property type="entry name" value="ENHANCER OF MRNA-DECAPPING PROTEIN 3"/>
    <property type="match status" value="1"/>
</dbReference>
<evidence type="ECO:0000256" key="3">
    <source>
        <dbReference type="ARBA" id="ARBA00015797"/>
    </source>
</evidence>
<dbReference type="Pfam" id="PF09532">
    <property type="entry name" value="FDF"/>
    <property type="match status" value="1"/>
</dbReference>
<organism evidence="8 9">
    <name type="scientific">Lachnellula subtilissima</name>
    <dbReference type="NCBI Taxonomy" id="602034"/>
    <lineage>
        <taxon>Eukaryota</taxon>
        <taxon>Fungi</taxon>
        <taxon>Dikarya</taxon>
        <taxon>Ascomycota</taxon>
        <taxon>Pezizomycotina</taxon>
        <taxon>Leotiomycetes</taxon>
        <taxon>Helotiales</taxon>
        <taxon>Lachnaceae</taxon>
        <taxon>Lachnellula</taxon>
    </lineage>
</organism>
<dbReference type="InterPro" id="IPR025762">
    <property type="entry name" value="DFDF"/>
</dbReference>
<comment type="similarity">
    <text evidence="2">Belongs to the EDC3 family.</text>
</comment>
<dbReference type="Pfam" id="PF03853">
    <property type="entry name" value="YjeF_N"/>
    <property type="match status" value="1"/>
</dbReference>
<dbReference type="AlphaFoldDB" id="A0A8H8RH84"/>
<feature type="domain" description="DFDF" evidence="7">
    <location>
        <begin position="300"/>
        <end position="336"/>
    </location>
</feature>
<comment type="caution">
    <text evidence="8">The sequence shown here is derived from an EMBL/GenBank/DDBJ whole genome shotgun (WGS) entry which is preliminary data.</text>
</comment>
<feature type="region of interest" description="Disordered" evidence="5">
    <location>
        <begin position="143"/>
        <end position="166"/>
    </location>
</feature>
<dbReference type="Proteomes" id="UP000462212">
    <property type="component" value="Unassembled WGS sequence"/>
</dbReference>
<feature type="compositionally biased region" description="Basic residues" evidence="5">
    <location>
        <begin position="232"/>
        <end position="243"/>
    </location>
</feature>
<dbReference type="SMART" id="SM01199">
    <property type="entry name" value="FDF"/>
    <property type="match status" value="1"/>
</dbReference>
<dbReference type="InterPro" id="IPR019050">
    <property type="entry name" value="FDF_dom"/>
</dbReference>
<dbReference type="EMBL" id="QGMJ01000528">
    <property type="protein sequence ID" value="TVY35402.1"/>
    <property type="molecule type" value="Genomic_DNA"/>
</dbReference>
<feature type="compositionally biased region" description="Polar residues" evidence="5">
    <location>
        <begin position="150"/>
        <end position="166"/>
    </location>
</feature>
<name>A0A8H8RH84_9HELO</name>
<accession>A0A8H8RH84</accession>
<feature type="non-terminal residue" evidence="8">
    <location>
        <position position="1"/>
    </location>
</feature>
<dbReference type="PANTHER" id="PTHR13612">
    <property type="entry name" value="ENHANCER OF MRNA-DECAPPING PROTEIN 3"/>
    <property type="match status" value="1"/>
</dbReference>
<evidence type="ECO:0000259" key="6">
    <source>
        <dbReference type="PROSITE" id="PS51385"/>
    </source>
</evidence>
<dbReference type="GO" id="GO:0031087">
    <property type="term" value="P:deadenylation-independent decapping of nuclear-transcribed mRNA"/>
    <property type="evidence" value="ECO:0007669"/>
    <property type="project" value="TreeGrafter"/>
</dbReference>
<evidence type="ECO:0000256" key="5">
    <source>
        <dbReference type="SAM" id="MobiDB-lite"/>
    </source>
</evidence>
<evidence type="ECO:0000256" key="2">
    <source>
        <dbReference type="ARBA" id="ARBA00006610"/>
    </source>
</evidence>
<dbReference type="PROSITE" id="PS51512">
    <property type="entry name" value="DFDF"/>
    <property type="match status" value="1"/>
</dbReference>
<feature type="region of interest" description="Disordered" evidence="5">
    <location>
        <begin position="257"/>
        <end position="281"/>
    </location>
</feature>
<dbReference type="Gene3D" id="3.40.50.10260">
    <property type="entry name" value="YjeF N-terminal domain"/>
    <property type="match status" value="1"/>
</dbReference>
<feature type="domain" description="YjeF N-terminal" evidence="6">
    <location>
        <begin position="469"/>
        <end position="715"/>
    </location>
</feature>
<sequence length="740" mass="80780">HHNPCHTTSPLRLRLPEQQGAAFSSTRQRSNPQDSFELQSPESWTQQRRRKYVEPIHRPHYAGDTQFPPGAQLRGIVDSIEAGKSLTLRNVICPANGKYVPEFTINASEIIELVEAVNENAAPPPVVPPPKAKAFEDPAILSVGKRPTPTIGSSSRPSIPSHWQSNAMERTDSARTARDQRALNDITPAATLVTSSVSPVEIGVDIDVAGLNLTELEAEATKEEEEAPSVVKKTRTRRHRQRKKDALIKDGEVMPARETTKSKGWRQTPLLEPNPSFQPFATLRGKKRRDGRMDENGWATEEATDVQDMGDFDFTSNLAKFDKHEVFNQIQAEDSVADEDRLVAHNRLPKAKPGTAGGKNLHHTENVLEVLNGAGKRGELWKSEAGNSDLEDRASQRGSGSGRHSRRAKNDERAESKLSMHRRPVSRKGSSTINVPPSRAHSIPAPGLKPSFYLVPSDRQCEPLSALHMLNLENIADTELGLSEEMMTENAGRGIAEVSLSALNAGGGGLTQGKNNSIPTVVILAGNNKSGFRAVAAGRHIRNHGLNVVICVLGLERESELLVGLSRQLKVFRCFGGKILNKAQLLEYVKNLGAPIELIIDGLLGLTISFEELRTGDQASAYELIEWANRSRAAVLAIDVPTGIEPTNGKVSIIDGRKLYIHAKFVVAMGAPKKGLLEAMARGEGVPDEDGVGNSKGREWQLFVADIGLGAAVWKKTGTRVRRGVEFEGSWVVGMRFQGE</sequence>
<feature type="region of interest" description="Disordered" evidence="5">
    <location>
        <begin position="20"/>
        <end position="50"/>
    </location>
</feature>
<dbReference type="GO" id="GO:0033962">
    <property type="term" value="P:P-body assembly"/>
    <property type="evidence" value="ECO:0007669"/>
    <property type="project" value="TreeGrafter"/>
</dbReference>
<feature type="compositionally biased region" description="Basic and acidic residues" evidence="5">
    <location>
        <begin position="408"/>
        <end position="418"/>
    </location>
</feature>
<feature type="compositionally biased region" description="Polar residues" evidence="5">
    <location>
        <begin position="21"/>
        <end position="46"/>
    </location>
</feature>
<gene>
    <name evidence="8" type="primary">edc3</name>
    <name evidence="8" type="ORF">LSUB1_G005808</name>
</gene>
<dbReference type="InterPro" id="IPR036652">
    <property type="entry name" value="YjeF_N_dom_sf"/>
</dbReference>
<comment type="subcellular location">
    <subcellularLocation>
        <location evidence="1">Cytoplasm</location>
        <location evidence="1">P-body</location>
    </subcellularLocation>
</comment>
<dbReference type="FunFam" id="3.40.50.10260:FF:000007">
    <property type="entry name" value="YjeF N-terminal domain-like protein"/>
    <property type="match status" value="1"/>
</dbReference>
<feature type="region of interest" description="Disordered" evidence="5">
    <location>
        <begin position="383"/>
        <end position="442"/>
    </location>
</feature>
<protein>
    <recommendedName>
        <fullName evidence="3">Enhancer of mRNA-decapping protein 3</fullName>
    </recommendedName>
</protein>
<proteinExistence type="inferred from homology"/>
<dbReference type="InterPro" id="IPR004443">
    <property type="entry name" value="YjeF_N_dom"/>
</dbReference>